<dbReference type="Gene3D" id="3.90.420.10">
    <property type="entry name" value="Oxidoreductase, molybdopterin-binding domain"/>
    <property type="match status" value="1"/>
</dbReference>
<evidence type="ECO:0000313" key="1">
    <source>
        <dbReference type="EMBL" id="TBW38821.1"/>
    </source>
</evidence>
<protein>
    <recommendedName>
        <fullName evidence="3">Oxidoreductase</fullName>
    </recommendedName>
</protein>
<gene>
    <name evidence="1" type="ORF">EYW49_08535</name>
</gene>
<dbReference type="EMBL" id="SJFN01000010">
    <property type="protein sequence ID" value="TBW38821.1"/>
    <property type="molecule type" value="Genomic_DNA"/>
</dbReference>
<reference evidence="1 2" key="1">
    <citation type="submission" date="2019-02" db="EMBL/GenBank/DDBJ databases">
        <title>Siculibacillus lacustris gen. nov., sp. nov., a new rosette-forming bacterium isolated from a freshwater crater lake (Lake St. Ana, Romania).</title>
        <authorList>
            <person name="Felfoldi T."/>
            <person name="Marton Z."/>
            <person name="Szabo A."/>
            <person name="Mentes A."/>
            <person name="Boka K."/>
            <person name="Marialigeti K."/>
            <person name="Mathe I."/>
            <person name="Koncz M."/>
            <person name="Schumann P."/>
            <person name="Toth E."/>
        </authorList>
    </citation>
    <scope>NUCLEOTIDE SEQUENCE [LARGE SCALE GENOMIC DNA]</scope>
    <source>
        <strain evidence="1 2">SA-279</strain>
    </source>
</reference>
<dbReference type="InterPro" id="IPR036374">
    <property type="entry name" value="OxRdtase_Mopterin-bd_sf"/>
</dbReference>
<proteinExistence type="predicted"/>
<sequence>MALPSARAATLRDPTGPVVLTVTGKIGVANAGPKADFDLAMLEELPGRTTTIETPWTKGLVAFQGPLCSVLLDRLRADGTVLHIVALNDYAVDVPISDCRQWPVILATRKDGKPMPVRDKGPLFLIYPFDAEPALYNEKIFTRSAWQIRSIDIR</sequence>
<comment type="caution">
    <text evidence="1">The sequence shown here is derived from an EMBL/GenBank/DDBJ whole genome shotgun (WGS) entry which is preliminary data.</text>
</comment>
<evidence type="ECO:0000313" key="2">
    <source>
        <dbReference type="Proteomes" id="UP000292781"/>
    </source>
</evidence>
<accession>A0A4Q9VS72</accession>
<dbReference type="OrthoDB" id="9798763at2"/>
<name>A0A4Q9VS72_9HYPH</name>
<keyword evidence="2" id="KW-1185">Reference proteome</keyword>
<dbReference type="Proteomes" id="UP000292781">
    <property type="component" value="Unassembled WGS sequence"/>
</dbReference>
<evidence type="ECO:0008006" key="3">
    <source>
        <dbReference type="Google" id="ProtNLM"/>
    </source>
</evidence>
<dbReference type="AlphaFoldDB" id="A0A4Q9VS72"/>
<dbReference type="SUPFAM" id="SSF56524">
    <property type="entry name" value="Oxidoreductase molybdopterin-binding domain"/>
    <property type="match status" value="1"/>
</dbReference>
<organism evidence="1 2">
    <name type="scientific">Siculibacillus lacustris</name>
    <dbReference type="NCBI Taxonomy" id="1549641"/>
    <lineage>
        <taxon>Bacteria</taxon>
        <taxon>Pseudomonadati</taxon>
        <taxon>Pseudomonadota</taxon>
        <taxon>Alphaproteobacteria</taxon>
        <taxon>Hyphomicrobiales</taxon>
        <taxon>Ancalomicrobiaceae</taxon>
        <taxon>Siculibacillus</taxon>
    </lineage>
</organism>